<dbReference type="EMBL" id="JAHQIW010003594">
    <property type="protein sequence ID" value="KAJ1359289.1"/>
    <property type="molecule type" value="Genomic_DNA"/>
</dbReference>
<feature type="domain" description="C2H2-type" evidence="2">
    <location>
        <begin position="736"/>
        <end position="757"/>
    </location>
</feature>
<evidence type="ECO:0000259" key="2">
    <source>
        <dbReference type="PROSITE" id="PS00028"/>
    </source>
</evidence>
<proteinExistence type="predicted"/>
<reference evidence="3" key="1">
    <citation type="submission" date="2021-06" db="EMBL/GenBank/DDBJ databases">
        <title>Parelaphostrongylus tenuis whole genome reference sequence.</title>
        <authorList>
            <person name="Garwood T.J."/>
            <person name="Larsen P.A."/>
            <person name="Fountain-Jones N.M."/>
            <person name="Garbe J.R."/>
            <person name="Macchietto M.G."/>
            <person name="Kania S.A."/>
            <person name="Gerhold R.W."/>
            <person name="Richards J.E."/>
            <person name="Wolf T.M."/>
        </authorList>
    </citation>
    <scope>NUCLEOTIDE SEQUENCE</scope>
    <source>
        <strain evidence="3">MNPRO001-30</strain>
        <tissue evidence="3">Meninges</tissue>
    </source>
</reference>
<evidence type="ECO:0000313" key="4">
    <source>
        <dbReference type="Proteomes" id="UP001196413"/>
    </source>
</evidence>
<protein>
    <recommendedName>
        <fullName evidence="2">C2H2-type domain-containing protein</fullName>
    </recommendedName>
</protein>
<dbReference type="PROSITE" id="PS00028">
    <property type="entry name" value="ZINC_FINGER_C2H2_1"/>
    <property type="match status" value="2"/>
</dbReference>
<feature type="region of interest" description="Disordered" evidence="1">
    <location>
        <begin position="255"/>
        <end position="294"/>
    </location>
</feature>
<dbReference type="AlphaFoldDB" id="A0AAD5QRV6"/>
<feature type="compositionally biased region" description="Basic residues" evidence="1">
    <location>
        <begin position="273"/>
        <end position="283"/>
    </location>
</feature>
<keyword evidence="4" id="KW-1185">Reference proteome</keyword>
<evidence type="ECO:0000313" key="3">
    <source>
        <dbReference type="EMBL" id="KAJ1359289.1"/>
    </source>
</evidence>
<evidence type="ECO:0000256" key="1">
    <source>
        <dbReference type="SAM" id="MobiDB-lite"/>
    </source>
</evidence>
<dbReference type="Proteomes" id="UP001196413">
    <property type="component" value="Unassembled WGS sequence"/>
</dbReference>
<dbReference type="InterPro" id="IPR013087">
    <property type="entry name" value="Znf_C2H2_type"/>
</dbReference>
<sequence length="765" mass="85515">MCRLSKEAPECISKFQLQSLVLRKHPLLLQQWCQDTHECSSEKVETLSNDIQSQRPLKVTPVRTDKAVIKKRFRRAVQSEKKTTCTPSKTVYTNVLPSEGVFRVCKQLSVPSMGCSSITRKSSRRGVRSGAETAYTPSRTIAADVSHKQVSDSESNAKVAPLTAIEEVSNECSSQSMELLLCDHLQVASMGCGSVTRKRSRRGVKSETERACTPSGTMTVDVLPSKRSVRVHKQVSIVEFTAEVAPSITIEEMSNECPSQRMKLSLTPEKPSHQKNLRSRKRRPESENLPAAPKRRKIDVVVTPKEDISRNMRIDKSKWCVEGPSTIRNRSGTAELNSLSVASQHVSSFRCEESMGEKSSASENLNDDIALVSDHSRSRSSTPPLHVVAVNMTASLSAVKRDSDRCADPLVLPTCNRGEAIQATVRSSDSAEILNGLALGIIIKEASILFTVNMATFAQLVFNLLGMETSCDIFGKLVDGGLSTLPANFTTIFERKTPLQFRHRLDYSSFNKLLMSRLPENGLRALILDFRKVSMLKITSFVDKIAEAVDEVHDKFTTRDGLSKRDIEIERDLSAEVQQLIASRYVETMTKLADACNLAPNIPLEVIAGRFHLLLYGWDSFLQQGGVLRVRLQLCPGTLFKSEEAIVATTTSWLDKIDTVLSRAYATLSTRTSALAVSLAQEKNVMNKIWHIMAMQTTSSRDDKSYSYCSECKLYFHDEDTDFMHDTVFHRKSRECEECYDMFHTLLGLDLHMVGCHKRAFFEDL</sequence>
<comment type="caution">
    <text evidence="3">The sequence shown here is derived from an EMBL/GenBank/DDBJ whole genome shotgun (WGS) entry which is preliminary data.</text>
</comment>
<feature type="domain" description="C2H2-type" evidence="2">
    <location>
        <begin position="709"/>
        <end position="730"/>
    </location>
</feature>
<organism evidence="3 4">
    <name type="scientific">Parelaphostrongylus tenuis</name>
    <name type="common">Meningeal worm</name>
    <dbReference type="NCBI Taxonomy" id="148309"/>
    <lineage>
        <taxon>Eukaryota</taxon>
        <taxon>Metazoa</taxon>
        <taxon>Ecdysozoa</taxon>
        <taxon>Nematoda</taxon>
        <taxon>Chromadorea</taxon>
        <taxon>Rhabditida</taxon>
        <taxon>Rhabditina</taxon>
        <taxon>Rhabditomorpha</taxon>
        <taxon>Strongyloidea</taxon>
        <taxon>Metastrongylidae</taxon>
        <taxon>Parelaphostrongylus</taxon>
    </lineage>
</organism>
<gene>
    <name evidence="3" type="ORF">KIN20_017977</name>
</gene>
<name>A0AAD5QRV6_PARTN</name>
<accession>A0AAD5QRV6</accession>